<name>A0A6G6IRP8_PSENT</name>
<evidence type="ECO:0000313" key="4">
    <source>
        <dbReference type="EMBL" id="QIE85647.1"/>
    </source>
</evidence>
<keyword evidence="2" id="KW-0547">Nucleotide-binding</keyword>
<protein>
    <submittedName>
        <fullName evidence="4">Tryptophan 7-halogenase</fullName>
    </submittedName>
</protein>
<dbReference type="InterPro" id="IPR006905">
    <property type="entry name" value="Flavin_halogenase"/>
</dbReference>
<dbReference type="KEGG" id="pnt:G5B91_04945"/>
<dbReference type="EMBL" id="JADTFC010000010">
    <property type="protein sequence ID" value="MBG6287095.1"/>
    <property type="molecule type" value="Genomic_DNA"/>
</dbReference>
<dbReference type="PANTHER" id="PTHR43747">
    <property type="entry name" value="FAD-BINDING PROTEIN"/>
    <property type="match status" value="1"/>
</dbReference>
<evidence type="ECO:0000313" key="3">
    <source>
        <dbReference type="EMBL" id="MBG6287095.1"/>
    </source>
</evidence>
<dbReference type="PANTHER" id="PTHR43747:SF4">
    <property type="entry name" value="FLAVIN-DEPENDENT TRYPTOPHAN HALOGENASE"/>
    <property type="match status" value="1"/>
</dbReference>
<evidence type="ECO:0000256" key="2">
    <source>
        <dbReference type="PIRSR" id="PIRSR011396-2"/>
    </source>
</evidence>
<keyword evidence="2" id="KW-0274">FAD</keyword>
<dbReference type="PIRSF" id="PIRSF011396">
    <property type="entry name" value="Trp_halogenase"/>
    <property type="match status" value="1"/>
</dbReference>
<evidence type="ECO:0000313" key="6">
    <source>
        <dbReference type="Proteomes" id="UP000608450"/>
    </source>
</evidence>
<feature type="binding site" evidence="2">
    <location>
        <position position="343"/>
    </location>
    <ligand>
        <name>FAD</name>
        <dbReference type="ChEBI" id="CHEBI:57692"/>
    </ligand>
</feature>
<dbReference type="SUPFAM" id="SSF51905">
    <property type="entry name" value="FAD/NAD(P)-binding domain"/>
    <property type="match status" value="1"/>
</dbReference>
<feature type="binding site" evidence="2">
    <location>
        <position position="197"/>
    </location>
    <ligand>
        <name>FAD</name>
        <dbReference type="ChEBI" id="CHEBI:57692"/>
    </ligand>
</feature>
<feature type="binding site" evidence="2">
    <location>
        <position position="80"/>
    </location>
    <ligand>
        <name>7-chloro-L-tryptophan</name>
        <dbReference type="ChEBI" id="CHEBI:58713"/>
    </ligand>
</feature>
<dbReference type="Proteomes" id="UP000501063">
    <property type="component" value="Chromosome"/>
</dbReference>
<sequence length="508" mass="57399">MLNLSNYRRVAVVGGGSAGWFAALELRKLFLDQVEVVLVESETLGIIGAGEGSLPNFNRALDRYEIDRAEFMRETRSTYKLGLTLEGWRTGKKDDIFFHPFSFHSDGVDLNAWIEPNGSYPLASILLNQDLQLHHFPDAWRLYREGASQQQAEAYLQEQLKLYAVPPMAFHFDARKLAEYLREVALKRGVKRVNARVESVRLNERRHVTHLILENGELEVDFVIDASGLHRLIIDKALHSPWESYSDHLLLNQALPFFIPAQGAHPSLVTRAIAMKNGWMWCIPTQDRLGVGYVYSNQHTDKEGALREAQAYWGTEIEPVNHFAFSAGHFKEVWIGNVMAVGLSSGFVEPLEATSIGQTLVQLARFNQVVSACDGLIPQQLIDQFNRDITRHWDGIRDFLFLHYDTPRQDTEFWKAASSATPPSTYAELKRTFALRPPRDVDLEPYRGGTFSLFGPTSWMSVAAPLGVLTRKATAADLVPLSKEQRWNIGEFLAKVEPRMTAEAAMSI</sequence>
<dbReference type="InterPro" id="IPR033856">
    <property type="entry name" value="Trp_halogen"/>
</dbReference>
<dbReference type="Proteomes" id="UP000608450">
    <property type="component" value="Unassembled WGS sequence"/>
</dbReference>
<keyword evidence="2" id="KW-0285">Flavoprotein</keyword>
<dbReference type="Gene3D" id="3.50.50.60">
    <property type="entry name" value="FAD/NAD(P)-binding domain"/>
    <property type="match status" value="1"/>
</dbReference>
<reference evidence="3 6" key="2">
    <citation type="submission" date="2020-11" db="EMBL/GenBank/DDBJ databases">
        <title>Enhanced detection system for hospital associated transmission using whole genome sequencing surveillance.</title>
        <authorList>
            <person name="Harrison L.H."/>
            <person name="Van Tyne D."/>
            <person name="Marsh J.W."/>
            <person name="Griffith M.P."/>
            <person name="Snyder D.J."/>
            <person name="Cooper V.S."/>
            <person name="Mustapha M."/>
        </authorList>
    </citation>
    <scope>NUCLEOTIDE SEQUENCE [LARGE SCALE GENOMIC DNA]</scope>
    <source>
        <strain evidence="3 6">PSA00705</strain>
    </source>
</reference>
<gene>
    <name evidence="4" type="ORF">G5B91_04945</name>
    <name evidence="3" type="ORF">I5I61_06505</name>
</gene>
<keyword evidence="6" id="KW-1185">Reference proteome</keyword>
<feature type="binding site" evidence="2">
    <location>
        <position position="356"/>
    </location>
    <ligand>
        <name>FAD</name>
        <dbReference type="ChEBI" id="CHEBI:57692"/>
    </ligand>
</feature>
<dbReference type="InterPro" id="IPR036188">
    <property type="entry name" value="FAD/NAD-bd_sf"/>
</dbReference>
<dbReference type="Pfam" id="PF04820">
    <property type="entry name" value="Trp_halogenase"/>
    <property type="match status" value="1"/>
</dbReference>
<proteinExistence type="predicted"/>
<dbReference type="AlphaFoldDB" id="A0A6G6IRP8"/>
<feature type="active site" evidence="1">
    <location>
        <position position="80"/>
    </location>
</feature>
<dbReference type="RefSeq" id="WP_024763051.1">
    <property type="nucleotide sequence ID" value="NZ_CP049140.1"/>
</dbReference>
<evidence type="ECO:0000256" key="1">
    <source>
        <dbReference type="PIRSR" id="PIRSR011396-1"/>
    </source>
</evidence>
<dbReference type="GO" id="GO:0000166">
    <property type="term" value="F:nucleotide binding"/>
    <property type="evidence" value="ECO:0007669"/>
    <property type="project" value="UniProtKB-KW"/>
</dbReference>
<reference evidence="4 5" key="1">
    <citation type="submission" date="2020-02" db="EMBL/GenBank/DDBJ databases">
        <title>Integrative conjugative elements (ICEs) and plasmids drive adaptation of Pseudomonas nitroreducens strain HBP1 to wastewater environment.</title>
        <authorList>
            <person name="Sentchilo V."/>
            <person name="Carraro N."/>
            <person name="Bertelli C."/>
            <person name="van der Meer J.R."/>
        </authorList>
    </citation>
    <scope>NUCLEOTIDE SEQUENCE [LARGE SCALE GENOMIC DNA]</scope>
    <source>
        <strain evidence="4 5">HBP1</strain>
    </source>
</reference>
<feature type="binding site" evidence="2">
    <location>
        <begin position="15"/>
        <end position="18"/>
    </location>
    <ligand>
        <name>FAD</name>
        <dbReference type="ChEBI" id="CHEBI:57692"/>
    </ligand>
</feature>
<dbReference type="EMBL" id="CP049140">
    <property type="protein sequence ID" value="QIE85647.1"/>
    <property type="molecule type" value="Genomic_DNA"/>
</dbReference>
<feature type="binding site" evidence="2">
    <location>
        <position position="352"/>
    </location>
    <ligand>
        <name>L-tryptophan</name>
        <dbReference type="ChEBI" id="CHEBI:57912"/>
    </ligand>
</feature>
<evidence type="ECO:0000313" key="5">
    <source>
        <dbReference type="Proteomes" id="UP000501063"/>
    </source>
</evidence>
<accession>A0A6G6IRP8</accession>
<dbReference type="GO" id="GO:0004497">
    <property type="term" value="F:monooxygenase activity"/>
    <property type="evidence" value="ECO:0007669"/>
    <property type="project" value="InterPro"/>
</dbReference>
<dbReference type="InterPro" id="IPR050816">
    <property type="entry name" value="Flavin-dep_Halogenase_NPB"/>
</dbReference>
<organism evidence="4 5">
    <name type="scientific">Pseudomonas nitroreducens</name>
    <dbReference type="NCBI Taxonomy" id="46680"/>
    <lineage>
        <taxon>Bacteria</taxon>
        <taxon>Pseudomonadati</taxon>
        <taxon>Pseudomonadota</taxon>
        <taxon>Gammaproteobacteria</taxon>
        <taxon>Pseudomonadales</taxon>
        <taxon>Pseudomonadaceae</taxon>
        <taxon>Pseudomonas</taxon>
    </lineage>
</organism>